<feature type="region of interest" description="Disordered" evidence="6">
    <location>
        <begin position="575"/>
        <end position="605"/>
    </location>
</feature>
<dbReference type="InterPro" id="IPR036388">
    <property type="entry name" value="WH-like_DNA-bd_sf"/>
</dbReference>
<keyword evidence="2" id="KW-0805">Transcription regulation</keyword>
<evidence type="ECO:0000256" key="2">
    <source>
        <dbReference type="ARBA" id="ARBA00023015"/>
    </source>
</evidence>
<dbReference type="KEGG" id="gog:C1280_36110"/>
<dbReference type="InterPro" id="IPR007627">
    <property type="entry name" value="RNA_pol_sigma70_r2"/>
</dbReference>
<dbReference type="AlphaFoldDB" id="A0A2Z3HE62"/>
<feature type="region of interest" description="Disordered" evidence="6">
    <location>
        <begin position="142"/>
        <end position="164"/>
    </location>
</feature>
<dbReference type="Proteomes" id="UP000245802">
    <property type="component" value="Chromosome"/>
</dbReference>
<organism evidence="9 10">
    <name type="scientific">Gemmata obscuriglobus</name>
    <dbReference type="NCBI Taxonomy" id="114"/>
    <lineage>
        <taxon>Bacteria</taxon>
        <taxon>Pseudomonadati</taxon>
        <taxon>Planctomycetota</taxon>
        <taxon>Planctomycetia</taxon>
        <taxon>Gemmatales</taxon>
        <taxon>Gemmataceae</taxon>
        <taxon>Gemmata</taxon>
    </lineage>
</organism>
<dbReference type="PANTHER" id="PTHR43133">
    <property type="entry name" value="RNA POLYMERASE ECF-TYPE SIGMA FACTO"/>
    <property type="match status" value="1"/>
</dbReference>
<keyword evidence="5" id="KW-0804">Transcription</keyword>
<name>A0A2Z3HE62_9BACT</name>
<comment type="similarity">
    <text evidence="1">Belongs to the sigma-70 factor family. ECF subfamily.</text>
</comment>
<evidence type="ECO:0000259" key="7">
    <source>
        <dbReference type="Pfam" id="PF04542"/>
    </source>
</evidence>
<feature type="domain" description="RNA polymerase sigma factor 70 region 4 type 2" evidence="8">
    <location>
        <begin position="169"/>
        <end position="217"/>
    </location>
</feature>
<dbReference type="Gene3D" id="1.10.10.10">
    <property type="entry name" value="Winged helix-like DNA-binding domain superfamily/Winged helix DNA-binding domain"/>
    <property type="match status" value="1"/>
</dbReference>
<evidence type="ECO:0000259" key="8">
    <source>
        <dbReference type="Pfam" id="PF08281"/>
    </source>
</evidence>
<evidence type="ECO:0000256" key="4">
    <source>
        <dbReference type="ARBA" id="ARBA00023125"/>
    </source>
</evidence>
<dbReference type="InterPro" id="IPR013249">
    <property type="entry name" value="RNA_pol_sigma70_r4_t2"/>
</dbReference>
<dbReference type="Pfam" id="PF08281">
    <property type="entry name" value="Sigma70_r4_2"/>
    <property type="match status" value="1"/>
</dbReference>
<protein>
    <submittedName>
        <fullName evidence="9">Sigma-70 family RNA polymerase sigma factor</fullName>
    </submittedName>
</protein>
<evidence type="ECO:0000256" key="5">
    <source>
        <dbReference type="ARBA" id="ARBA00023163"/>
    </source>
</evidence>
<evidence type="ECO:0000256" key="6">
    <source>
        <dbReference type="SAM" id="MobiDB-lite"/>
    </source>
</evidence>
<dbReference type="InterPro" id="IPR013324">
    <property type="entry name" value="RNA_pol_sigma_r3/r4-like"/>
</dbReference>
<proteinExistence type="inferred from homology"/>
<dbReference type="NCBIfam" id="TIGR02937">
    <property type="entry name" value="sigma70-ECF"/>
    <property type="match status" value="1"/>
</dbReference>
<dbReference type="InterPro" id="IPR039425">
    <property type="entry name" value="RNA_pol_sigma-70-like"/>
</dbReference>
<evidence type="ECO:0000313" key="9">
    <source>
        <dbReference type="EMBL" id="AWM41887.1"/>
    </source>
</evidence>
<gene>
    <name evidence="9" type="ORF">C1280_36110</name>
</gene>
<dbReference type="GO" id="GO:0006352">
    <property type="term" value="P:DNA-templated transcription initiation"/>
    <property type="evidence" value="ECO:0007669"/>
    <property type="project" value="InterPro"/>
</dbReference>
<evidence type="ECO:0000256" key="3">
    <source>
        <dbReference type="ARBA" id="ARBA00023082"/>
    </source>
</evidence>
<dbReference type="EMBL" id="CP025958">
    <property type="protein sequence ID" value="AWM41887.1"/>
    <property type="molecule type" value="Genomic_DNA"/>
</dbReference>
<feature type="domain" description="RNA polymerase sigma-70 region 2" evidence="7">
    <location>
        <begin position="75"/>
        <end position="141"/>
    </location>
</feature>
<dbReference type="SUPFAM" id="SSF88659">
    <property type="entry name" value="Sigma3 and sigma4 domains of RNA polymerase sigma factors"/>
    <property type="match status" value="1"/>
</dbReference>
<dbReference type="SUPFAM" id="SSF88946">
    <property type="entry name" value="Sigma2 domain of RNA polymerase sigma factors"/>
    <property type="match status" value="1"/>
</dbReference>
<dbReference type="GO" id="GO:0003677">
    <property type="term" value="F:DNA binding"/>
    <property type="evidence" value="ECO:0007669"/>
    <property type="project" value="UniProtKB-KW"/>
</dbReference>
<dbReference type="PANTHER" id="PTHR43133:SF8">
    <property type="entry name" value="RNA POLYMERASE SIGMA FACTOR HI_1459-RELATED"/>
    <property type="match status" value="1"/>
</dbReference>
<keyword evidence="10" id="KW-1185">Reference proteome</keyword>
<evidence type="ECO:0000313" key="10">
    <source>
        <dbReference type="Proteomes" id="UP000245802"/>
    </source>
</evidence>
<reference evidence="9 10" key="1">
    <citation type="submission" date="2018-01" db="EMBL/GenBank/DDBJ databases">
        <title>G. obscuriglobus.</title>
        <authorList>
            <person name="Franke J."/>
            <person name="Blomberg W."/>
            <person name="Selmecki A."/>
        </authorList>
    </citation>
    <scope>NUCLEOTIDE SEQUENCE [LARGE SCALE GENOMIC DNA]</scope>
    <source>
        <strain evidence="9 10">DSM 5831</strain>
    </source>
</reference>
<keyword evidence="4" id="KW-0238">DNA-binding</keyword>
<accession>A0A2Z3HE62</accession>
<evidence type="ECO:0000256" key="1">
    <source>
        <dbReference type="ARBA" id="ARBA00010641"/>
    </source>
</evidence>
<sequence length="605" mass="64345">MTGRGALAPVPRDRAEKLLCPLRPATGHMLLPTTEVRGMALPLLSLMRHASRAAADGVLLEQFAAHRDQDAFAELVRRYGPEVYRTCRQLVGTADADDAFQATFLVLAARPRAAAATGSVAGWLIGVARRVSCQVRRSVRRRSRHEAAAAGRRPPAAPAAEPTDRDGVLAEEIARLPDALRAALVECLLRERPQDQVAADLGCTPRTLRRRLERARDLLRGRLVRRGVAPAVAIAMAGGGGRAAPLPAGLAERTVAVALDFLAGTEARPAALAKGAVKAMMAQTVYRWVAAAAVAFVAVGIGLGGASAPPARPEQSDAPKPKAHLQPFFEPGAGSVSGPTPGAIRAVAAEAEFLRSELTALWFGPDKRPGREWKVAALGAREGNPVMPPNADDIRVMYWTGGAEGSATQLEFGGGKMTRAWVDLSGALEPVIDDQLPQEMTRVVFAEQLGAALPWWANEGLPLLATSPRRQARADARCREGLNQGRGIRLRALFALAEAPRDAEVATAQAHSVGRFLLVRPDAGGEYRGRAAIGDLLRLGAKDGWDKAVKEVYGLRDVPALEAAWIEWMKSRKSDLRPAAPPGGRFESLPPAPPTIPPVKTNGGQ</sequence>
<dbReference type="InterPro" id="IPR013325">
    <property type="entry name" value="RNA_pol_sigma_r2"/>
</dbReference>
<dbReference type="Pfam" id="PF04542">
    <property type="entry name" value="Sigma70_r2"/>
    <property type="match status" value="1"/>
</dbReference>
<dbReference type="OrthoDB" id="260154at2"/>
<feature type="compositionally biased region" description="Low complexity" evidence="6">
    <location>
        <begin position="148"/>
        <end position="161"/>
    </location>
</feature>
<dbReference type="GO" id="GO:0016987">
    <property type="term" value="F:sigma factor activity"/>
    <property type="evidence" value="ECO:0007669"/>
    <property type="project" value="UniProtKB-KW"/>
</dbReference>
<dbReference type="InterPro" id="IPR014284">
    <property type="entry name" value="RNA_pol_sigma-70_dom"/>
</dbReference>
<dbReference type="Gene3D" id="1.10.1740.10">
    <property type="match status" value="1"/>
</dbReference>
<keyword evidence="3" id="KW-0731">Sigma factor</keyword>